<dbReference type="SUPFAM" id="SSF103473">
    <property type="entry name" value="MFS general substrate transporter"/>
    <property type="match status" value="1"/>
</dbReference>
<feature type="transmembrane region" description="Helical" evidence="6">
    <location>
        <begin position="244"/>
        <end position="262"/>
    </location>
</feature>
<dbReference type="PROSITE" id="PS50850">
    <property type="entry name" value="MFS"/>
    <property type="match status" value="1"/>
</dbReference>
<dbReference type="GO" id="GO:0022857">
    <property type="term" value="F:transmembrane transporter activity"/>
    <property type="evidence" value="ECO:0007669"/>
    <property type="project" value="InterPro"/>
</dbReference>
<proteinExistence type="predicted"/>
<dbReference type="InterPro" id="IPR036259">
    <property type="entry name" value="MFS_trans_sf"/>
</dbReference>
<keyword evidence="3 6" id="KW-0812">Transmembrane</keyword>
<dbReference type="Proteomes" id="UP000623681">
    <property type="component" value="Unassembled WGS sequence"/>
</dbReference>
<feature type="domain" description="Major facilitator superfamily (MFS) profile" evidence="7">
    <location>
        <begin position="10"/>
        <end position="383"/>
    </location>
</feature>
<evidence type="ECO:0000256" key="2">
    <source>
        <dbReference type="ARBA" id="ARBA00022448"/>
    </source>
</evidence>
<keyword evidence="9" id="KW-1185">Reference proteome</keyword>
<gene>
    <name evidence="8" type="ORF">JK634_18630</name>
</gene>
<feature type="transmembrane region" description="Helical" evidence="6">
    <location>
        <begin position="326"/>
        <end position="347"/>
    </location>
</feature>
<dbReference type="PANTHER" id="PTHR23514">
    <property type="entry name" value="BYPASS OF STOP CODON PROTEIN 6"/>
    <property type="match status" value="1"/>
</dbReference>
<dbReference type="InterPro" id="IPR020846">
    <property type="entry name" value="MFS_dom"/>
</dbReference>
<sequence length="389" mass="42731">MDKGKNNWTALVFMFILMILAAFVENTKGIFIPTFKEQFSVGDTQIGNMLIITSGAYMVLTFLGGALCQKFGQKNVFIIGIILLIISLITLSKAQSFIILLFGMGLSSAGLALISIASNTILPIIVITAQTIIMNLMHFFYGFGSTLGQSLFGFLLSKGIQWRSIFLYIAITYGIILIAFVFVKIPKPKIAHGEDKLSFKDVITNKLILAYMLALGFYVFAEQGTGNWFVNYLIKAKGFTQENAALYLSLFFGTLTIGRLLGGFVVHKLGYFKVLITSLSIGVILYVLGLIIGGKGILIVSFAGMFFAITFPTIVLTVSKVFTQRTAYITGLVVTASNFMAMIFNWITGYINDKINPDNAIFIIPICGALSVISMLYINKNTKSILKHP</sequence>
<accession>A0A937FII6</accession>
<feature type="transmembrane region" description="Helical" evidence="6">
    <location>
        <begin position="359"/>
        <end position="378"/>
    </location>
</feature>
<feature type="transmembrane region" description="Helical" evidence="6">
    <location>
        <begin position="75"/>
        <end position="91"/>
    </location>
</feature>
<dbReference type="RefSeq" id="WP_202769257.1">
    <property type="nucleotide sequence ID" value="NZ_JAESWA010000027.1"/>
</dbReference>
<evidence type="ECO:0000313" key="9">
    <source>
        <dbReference type="Proteomes" id="UP000623681"/>
    </source>
</evidence>
<comment type="subcellular location">
    <subcellularLocation>
        <location evidence="1">Cell membrane</location>
        <topology evidence="1">Multi-pass membrane protein</topology>
    </subcellularLocation>
</comment>
<evidence type="ECO:0000256" key="4">
    <source>
        <dbReference type="ARBA" id="ARBA00022989"/>
    </source>
</evidence>
<comment type="caution">
    <text evidence="8">The sequence shown here is derived from an EMBL/GenBank/DDBJ whole genome shotgun (WGS) entry which is preliminary data.</text>
</comment>
<feature type="transmembrane region" description="Helical" evidence="6">
    <location>
        <begin position="44"/>
        <end position="68"/>
    </location>
</feature>
<keyword evidence="4 6" id="KW-1133">Transmembrane helix</keyword>
<evidence type="ECO:0000313" key="8">
    <source>
        <dbReference type="EMBL" id="MBL4933803.1"/>
    </source>
</evidence>
<dbReference type="GO" id="GO:0005886">
    <property type="term" value="C:plasma membrane"/>
    <property type="evidence" value="ECO:0007669"/>
    <property type="project" value="UniProtKB-SubCell"/>
</dbReference>
<feature type="transmembrane region" description="Helical" evidence="6">
    <location>
        <begin position="274"/>
        <end position="292"/>
    </location>
</feature>
<organism evidence="8 9">
    <name type="scientific">Clostridium paridis</name>
    <dbReference type="NCBI Taxonomy" id="2803863"/>
    <lineage>
        <taxon>Bacteria</taxon>
        <taxon>Bacillati</taxon>
        <taxon>Bacillota</taxon>
        <taxon>Clostridia</taxon>
        <taxon>Eubacteriales</taxon>
        <taxon>Clostridiaceae</taxon>
        <taxon>Clostridium</taxon>
    </lineage>
</organism>
<dbReference type="InterPro" id="IPR051788">
    <property type="entry name" value="MFS_Transporter"/>
</dbReference>
<keyword evidence="2" id="KW-0813">Transport</keyword>
<protein>
    <submittedName>
        <fullName evidence="8">MFS transporter</fullName>
    </submittedName>
</protein>
<name>A0A937FII6_9CLOT</name>
<feature type="transmembrane region" description="Helical" evidence="6">
    <location>
        <begin position="164"/>
        <end position="183"/>
    </location>
</feature>
<reference evidence="8" key="1">
    <citation type="submission" date="2021-01" db="EMBL/GenBank/DDBJ databases">
        <title>Genome public.</title>
        <authorList>
            <person name="Liu C."/>
            <person name="Sun Q."/>
        </authorList>
    </citation>
    <scope>NUCLEOTIDE SEQUENCE</scope>
    <source>
        <strain evidence="8">YIM B02565</strain>
    </source>
</reference>
<evidence type="ECO:0000256" key="3">
    <source>
        <dbReference type="ARBA" id="ARBA00022692"/>
    </source>
</evidence>
<evidence type="ECO:0000256" key="6">
    <source>
        <dbReference type="SAM" id="Phobius"/>
    </source>
</evidence>
<feature type="transmembrane region" description="Helical" evidence="6">
    <location>
        <begin position="298"/>
        <end position="319"/>
    </location>
</feature>
<feature type="transmembrane region" description="Helical" evidence="6">
    <location>
        <begin position="203"/>
        <end position="221"/>
    </location>
</feature>
<evidence type="ECO:0000256" key="1">
    <source>
        <dbReference type="ARBA" id="ARBA00004651"/>
    </source>
</evidence>
<feature type="transmembrane region" description="Helical" evidence="6">
    <location>
        <begin position="7"/>
        <end position="24"/>
    </location>
</feature>
<feature type="transmembrane region" description="Helical" evidence="6">
    <location>
        <begin position="124"/>
        <end position="144"/>
    </location>
</feature>
<evidence type="ECO:0000256" key="5">
    <source>
        <dbReference type="ARBA" id="ARBA00023136"/>
    </source>
</evidence>
<dbReference type="Pfam" id="PF07690">
    <property type="entry name" value="MFS_1"/>
    <property type="match status" value="1"/>
</dbReference>
<dbReference type="PANTHER" id="PTHR23514:SF13">
    <property type="entry name" value="INNER MEMBRANE PROTEIN YBJJ"/>
    <property type="match status" value="1"/>
</dbReference>
<feature type="transmembrane region" description="Helical" evidence="6">
    <location>
        <begin position="97"/>
        <end position="117"/>
    </location>
</feature>
<dbReference type="InterPro" id="IPR011701">
    <property type="entry name" value="MFS"/>
</dbReference>
<dbReference type="EMBL" id="JAESWA010000027">
    <property type="protein sequence ID" value="MBL4933803.1"/>
    <property type="molecule type" value="Genomic_DNA"/>
</dbReference>
<keyword evidence="5 6" id="KW-0472">Membrane</keyword>
<dbReference type="Gene3D" id="1.20.1250.20">
    <property type="entry name" value="MFS general substrate transporter like domains"/>
    <property type="match status" value="2"/>
</dbReference>
<dbReference type="AlphaFoldDB" id="A0A937FII6"/>
<evidence type="ECO:0000259" key="7">
    <source>
        <dbReference type="PROSITE" id="PS50850"/>
    </source>
</evidence>